<dbReference type="Gene3D" id="2.120.10.80">
    <property type="entry name" value="Kelch-type beta propeller"/>
    <property type="match status" value="1"/>
</dbReference>
<reference evidence="2" key="1">
    <citation type="submission" date="2019-08" db="EMBL/GenBank/DDBJ databases">
        <title>Reference gene set and small RNA set construction with multiple tissues from Davidia involucrata Baill.</title>
        <authorList>
            <person name="Yang H."/>
            <person name="Zhou C."/>
            <person name="Li G."/>
            <person name="Wang J."/>
            <person name="Gao P."/>
            <person name="Wang M."/>
            <person name="Wang R."/>
            <person name="Zhao Y."/>
        </authorList>
    </citation>
    <scope>NUCLEOTIDE SEQUENCE</scope>
    <source>
        <tissue evidence="2">Mixed with DoveR01_LX</tissue>
    </source>
</reference>
<evidence type="ECO:0000313" key="2">
    <source>
        <dbReference type="EMBL" id="MPA34850.1"/>
    </source>
</evidence>
<dbReference type="InterPro" id="IPR017451">
    <property type="entry name" value="F-box-assoc_interact_dom"/>
</dbReference>
<dbReference type="PANTHER" id="PTHR31672:SF13">
    <property type="entry name" value="F-BOX PROTEIN CPR30-LIKE"/>
    <property type="match status" value="1"/>
</dbReference>
<dbReference type="Pfam" id="PF00646">
    <property type="entry name" value="F-box"/>
    <property type="match status" value="1"/>
</dbReference>
<dbReference type="InterPro" id="IPR011043">
    <property type="entry name" value="Gal_Oxase/kelch_b-propeller"/>
</dbReference>
<dbReference type="PROSITE" id="PS50181">
    <property type="entry name" value="FBOX"/>
    <property type="match status" value="1"/>
</dbReference>
<dbReference type="Pfam" id="PF08268">
    <property type="entry name" value="FBA_3"/>
    <property type="match status" value="1"/>
</dbReference>
<feature type="domain" description="F-box" evidence="1">
    <location>
        <begin position="5"/>
        <end position="52"/>
    </location>
</feature>
<gene>
    <name evidence="2" type="ORF">Din_004291</name>
</gene>
<dbReference type="PANTHER" id="PTHR31672">
    <property type="entry name" value="BNACNNG10540D PROTEIN"/>
    <property type="match status" value="1"/>
</dbReference>
<protein>
    <recommendedName>
        <fullName evidence="1">F-box domain-containing protein</fullName>
    </recommendedName>
</protein>
<dbReference type="NCBIfam" id="TIGR01640">
    <property type="entry name" value="F_box_assoc_1"/>
    <property type="match status" value="1"/>
</dbReference>
<name>A0A5B6YSI9_DAVIN</name>
<dbReference type="Gene3D" id="1.20.1280.50">
    <property type="match status" value="1"/>
</dbReference>
<dbReference type="InterPro" id="IPR015915">
    <property type="entry name" value="Kelch-typ_b-propeller"/>
</dbReference>
<accession>A0A5B6YSI9</accession>
<organism evidence="2">
    <name type="scientific">Davidia involucrata</name>
    <name type="common">Dove tree</name>
    <dbReference type="NCBI Taxonomy" id="16924"/>
    <lineage>
        <taxon>Eukaryota</taxon>
        <taxon>Viridiplantae</taxon>
        <taxon>Streptophyta</taxon>
        <taxon>Embryophyta</taxon>
        <taxon>Tracheophyta</taxon>
        <taxon>Spermatophyta</taxon>
        <taxon>Magnoliopsida</taxon>
        <taxon>eudicotyledons</taxon>
        <taxon>Gunneridae</taxon>
        <taxon>Pentapetalae</taxon>
        <taxon>asterids</taxon>
        <taxon>Cornales</taxon>
        <taxon>Nyssaceae</taxon>
        <taxon>Davidia</taxon>
    </lineage>
</organism>
<sequence>MLESIEKLENLPRDIIFDILSRLSVKCLLRFRCVSKQWFTLISDPQSHLKRASRVLLLPLLACPAASSLDADCGVLERLELPFKRPSLGLKFSGSCNGLVCLRFCKDMFLWNPSTRAYKNLPKPRFVHYNFLFGGLGYDSSIDDYKVVRAAVPCHYYITEGIFFESSAIKVEVYTLRSNTWRRIHDLSNVNLIYHQSGYFFNGALHWQMNRGYDTIVSFDFMEDKFLEMLPLPDEGEKNYVNNRLGVLGGCLCMCRRDHPCVGNLELLIMEDYKMKASWTKLMDVPLDTRFGFYEFFVLLCYTKNGEIILKFGGSELVIYNWKENTWRRVSIPKPKGMSQFGASVYMESLVSPSGLQTYKQIQERTIKKRRLG</sequence>
<dbReference type="SUPFAM" id="SSF50965">
    <property type="entry name" value="Galactose oxidase, central domain"/>
    <property type="match status" value="1"/>
</dbReference>
<dbReference type="SUPFAM" id="SSF81383">
    <property type="entry name" value="F-box domain"/>
    <property type="match status" value="1"/>
</dbReference>
<dbReference type="SMART" id="SM00256">
    <property type="entry name" value="FBOX"/>
    <property type="match status" value="1"/>
</dbReference>
<proteinExistence type="predicted"/>
<dbReference type="EMBL" id="GHES01004291">
    <property type="protein sequence ID" value="MPA34850.1"/>
    <property type="molecule type" value="Transcribed_RNA"/>
</dbReference>
<evidence type="ECO:0000259" key="1">
    <source>
        <dbReference type="PROSITE" id="PS50181"/>
    </source>
</evidence>
<dbReference type="InterPro" id="IPR001810">
    <property type="entry name" value="F-box_dom"/>
</dbReference>
<dbReference type="InterPro" id="IPR050796">
    <property type="entry name" value="SCF_F-box_component"/>
</dbReference>
<dbReference type="InterPro" id="IPR036047">
    <property type="entry name" value="F-box-like_dom_sf"/>
</dbReference>
<dbReference type="CDD" id="cd22157">
    <property type="entry name" value="F-box_AtFBW1-like"/>
    <property type="match status" value="1"/>
</dbReference>
<dbReference type="InterPro" id="IPR013187">
    <property type="entry name" value="F-box-assoc_dom_typ3"/>
</dbReference>
<dbReference type="AlphaFoldDB" id="A0A5B6YSI9"/>